<keyword evidence="5" id="KW-1185">Reference proteome</keyword>
<dbReference type="PROSITE" id="PS51257">
    <property type="entry name" value="PROKAR_LIPOPROTEIN"/>
    <property type="match status" value="1"/>
</dbReference>
<sequence>MKKIFPLFLALTVLTGCSEETEPTPGLAPVGGVISLRSESVLKNEPAAKAATHSETAAGQRLTYTFEAWTKDANPRCVLHKTANGTFDEAAIEIALVPGTYDFLFWADYGTGAYATADLRQIKIAMTSGSTPATYAPGSERDAFACVLPDVQWNGGNGVSATLKRPLAKLTMRNKEAFNTGDKAVSVTYRNVPTRYDVLTEKTSGPQTVTVAFPNTTVNSATVGEDFLFVPSNAGQSVGLSITVGDVTKGIDVLQLQRNYATSVTATFEEATGN</sequence>
<evidence type="ECO:0000313" key="4">
    <source>
        <dbReference type="EMBL" id="UWN56744.1"/>
    </source>
</evidence>
<keyword evidence="2" id="KW-0732">Signal</keyword>
<dbReference type="Pfam" id="PF08139">
    <property type="entry name" value="LPAM_1"/>
    <property type="match status" value="1"/>
</dbReference>
<accession>A0ABY5UZC9</accession>
<evidence type="ECO:0000313" key="5">
    <source>
        <dbReference type="Proteomes" id="UP001059295"/>
    </source>
</evidence>
<gene>
    <name evidence="4" type="ORF">NQ491_08800</name>
</gene>
<dbReference type="EMBL" id="CP102294">
    <property type="protein sequence ID" value="UWN56744.1"/>
    <property type="molecule type" value="Genomic_DNA"/>
</dbReference>
<protein>
    <recommendedName>
        <fullName evidence="1">Type IV secretion system putative lipoprotein virB7</fullName>
    </recommendedName>
</protein>
<evidence type="ECO:0000256" key="2">
    <source>
        <dbReference type="ARBA" id="ARBA00022729"/>
    </source>
</evidence>
<evidence type="ECO:0000256" key="1">
    <source>
        <dbReference type="ARBA" id="ARBA00017922"/>
    </source>
</evidence>
<feature type="domain" description="DUF6562" evidence="3">
    <location>
        <begin position="46"/>
        <end position="248"/>
    </location>
</feature>
<reference evidence="4" key="1">
    <citation type="journal article" date="2022" name="Cell">
        <title>Design, construction, and in vivo augmentation of a complex gut microbiome.</title>
        <authorList>
            <person name="Cheng A.G."/>
            <person name="Ho P.Y."/>
            <person name="Aranda-Diaz A."/>
            <person name="Jain S."/>
            <person name="Yu F.B."/>
            <person name="Meng X."/>
            <person name="Wang M."/>
            <person name="Iakiviak M."/>
            <person name="Nagashima K."/>
            <person name="Zhao A."/>
            <person name="Murugkar P."/>
            <person name="Patil A."/>
            <person name="Atabakhsh K."/>
            <person name="Weakley A."/>
            <person name="Yan J."/>
            <person name="Brumbaugh A.R."/>
            <person name="Higginbottom S."/>
            <person name="Dimas A."/>
            <person name="Shiver A.L."/>
            <person name="Deutschbauer A."/>
            <person name="Neff N."/>
            <person name="Sonnenburg J.L."/>
            <person name="Huang K.C."/>
            <person name="Fischbach M.A."/>
        </authorList>
    </citation>
    <scope>NUCLEOTIDE SEQUENCE</scope>
    <source>
        <strain evidence="4">AP11</strain>
    </source>
</reference>
<proteinExistence type="predicted"/>
<evidence type="ECO:0000259" key="3">
    <source>
        <dbReference type="Pfam" id="PF20200"/>
    </source>
</evidence>
<dbReference type="GeneID" id="82891828"/>
<dbReference type="Proteomes" id="UP001059295">
    <property type="component" value="Chromosome"/>
</dbReference>
<dbReference type="Pfam" id="PF20200">
    <property type="entry name" value="DUF6562"/>
    <property type="match status" value="1"/>
</dbReference>
<name>A0ABY5UZC9_9BACT</name>
<organism evidence="4 5">
    <name type="scientific">Alistipes ihumii AP11</name>
    <dbReference type="NCBI Taxonomy" id="1211813"/>
    <lineage>
        <taxon>Bacteria</taxon>
        <taxon>Pseudomonadati</taxon>
        <taxon>Bacteroidota</taxon>
        <taxon>Bacteroidia</taxon>
        <taxon>Bacteroidales</taxon>
        <taxon>Rikenellaceae</taxon>
        <taxon>Alistipes</taxon>
    </lineage>
</organism>
<dbReference type="InterPro" id="IPR046692">
    <property type="entry name" value="DUF6562"/>
</dbReference>
<dbReference type="RefSeq" id="WP_019246891.1">
    <property type="nucleotide sequence ID" value="NZ_CAPH01000023.1"/>
</dbReference>
<dbReference type="InterPro" id="IPR012640">
    <property type="entry name" value="Membr_lipoprot_lipid_attach_CS"/>
</dbReference>